<dbReference type="RefSeq" id="WP_259138905.1">
    <property type="nucleotide sequence ID" value="NZ_JANUXX010000007.1"/>
</dbReference>
<dbReference type="InterPro" id="IPR013685">
    <property type="entry name" value="POTRA_FtsQ_type"/>
</dbReference>
<evidence type="ECO:0000313" key="12">
    <source>
        <dbReference type="Proteomes" id="UP001206548"/>
    </source>
</evidence>
<sequence length="360" mass="40760">MSEKKQEHEEKVKEPKTSEHKEGRAPLTEWQQLNLEFLKKKKQKEAEKEKQKKEERLEKLARYGKIPPKENIETKEDKKEKVKKKIKKPKKVKVKKGLTKRQRAVIKALPVIIVSFLLFMASLFAISPYSKKKTIIVKGSSHTPSKTVLKEAHIESSDYIFSLLLHPKTYENRLKVANPWVSSAKLSYQFPNYFTLMIKEYSVVGYIQTDTGYQPLLSNGNVVVAAPVSELPEASLTISLTDQKMLKELAKDLLALDKNLRDSIQSISLAGSTSTSDLLILAMRDGNTVRVPLSEMIMKLPYYSKIKDKLTPPAIVDMEVGIYATTSEIEAKQAEKTSDSSETQQTEEATAESQEETGQQ</sequence>
<dbReference type="PANTHER" id="PTHR37820:SF1">
    <property type="entry name" value="CELL DIVISION PROTEIN FTSQ"/>
    <property type="match status" value="1"/>
</dbReference>
<gene>
    <name evidence="8" type="primary">divIB</name>
    <name evidence="11" type="ORF">NXS10_06315</name>
</gene>
<dbReference type="PANTHER" id="PTHR37820">
    <property type="entry name" value="CELL DIVISION PROTEIN DIVIB"/>
    <property type="match status" value="1"/>
</dbReference>
<comment type="function">
    <text evidence="8">Cell division protein that may be involved in stabilizing or promoting the assembly of the division complex.</text>
</comment>
<evidence type="ECO:0000256" key="4">
    <source>
        <dbReference type="ARBA" id="ARBA00022692"/>
    </source>
</evidence>
<dbReference type="HAMAP" id="MF_00912">
    <property type="entry name" value="DivIB"/>
    <property type="match status" value="1"/>
</dbReference>
<evidence type="ECO:0000256" key="2">
    <source>
        <dbReference type="ARBA" id="ARBA00022475"/>
    </source>
</evidence>
<evidence type="ECO:0000256" key="6">
    <source>
        <dbReference type="ARBA" id="ARBA00023136"/>
    </source>
</evidence>
<organism evidence="11 12">
    <name type="scientific">Streptococcus sciuri</name>
    <dbReference type="NCBI Taxonomy" id="2973939"/>
    <lineage>
        <taxon>Bacteria</taxon>
        <taxon>Bacillati</taxon>
        <taxon>Bacillota</taxon>
        <taxon>Bacilli</taxon>
        <taxon>Lactobacillales</taxon>
        <taxon>Streptococcaceae</taxon>
        <taxon>Streptococcus</taxon>
    </lineage>
</organism>
<evidence type="ECO:0000313" key="11">
    <source>
        <dbReference type="EMBL" id="MCS4488570.1"/>
    </source>
</evidence>
<keyword evidence="2 8" id="KW-1003">Cell membrane</keyword>
<comment type="similarity">
    <text evidence="8">Belongs to the FtsQ/DivIB family. DivIB subfamily.</text>
</comment>
<feature type="region of interest" description="Disordered" evidence="9">
    <location>
        <begin position="331"/>
        <end position="360"/>
    </location>
</feature>
<keyword evidence="7 8" id="KW-0131">Cell cycle</keyword>
<evidence type="ECO:0000256" key="9">
    <source>
        <dbReference type="SAM" id="MobiDB-lite"/>
    </source>
</evidence>
<protein>
    <recommendedName>
        <fullName evidence="8">Cell division protein DivIB</fullName>
    </recommendedName>
</protein>
<proteinExistence type="inferred from homology"/>
<dbReference type="Pfam" id="PF03799">
    <property type="entry name" value="FtsQ_DivIB_C"/>
    <property type="match status" value="1"/>
</dbReference>
<comment type="subcellular location">
    <subcellularLocation>
        <location evidence="8">Cell membrane</location>
        <topology evidence="8">Single-pass type II membrane protein</topology>
    </subcellularLocation>
    <subcellularLocation>
        <location evidence="1">Membrane</location>
    </subcellularLocation>
    <text evidence="8">Localizes to the division septum.</text>
</comment>
<keyword evidence="6 8" id="KW-0472">Membrane</keyword>
<evidence type="ECO:0000256" key="8">
    <source>
        <dbReference type="HAMAP-Rule" id="MF_00912"/>
    </source>
</evidence>
<dbReference type="InterPro" id="IPR005548">
    <property type="entry name" value="Cell_div_FtsQ/DivIB_C"/>
</dbReference>
<name>A0ABT2F854_9STRE</name>
<keyword evidence="3 8" id="KW-0132">Cell division</keyword>
<evidence type="ECO:0000256" key="7">
    <source>
        <dbReference type="ARBA" id="ARBA00023306"/>
    </source>
</evidence>
<feature type="transmembrane region" description="Helical" evidence="8">
    <location>
        <begin position="104"/>
        <end position="126"/>
    </location>
</feature>
<dbReference type="PROSITE" id="PS51779">
    <property type="entry name" value="POTRA"/>
    <property type="match status" value="1"/>
</dbReference>
<dbReference type="InterPro" id="IPR026580">
    <property type="entry name" value="DivIB"/>
</dbReference>
<evidence type="ECO:0000256" key="1">
    <source>
        <dbReference type="ARBA" id="ARBA00004370"/>
    </source>
</evidence>
<feature type="domain" description="POTRA" evidence="10">
    <location>
        <begin position="130"/>
        <end position="201"/>
    </location>
</feature>
<dbReference type="Proteomes" id="UP001206548">
    <property type="component" value="Unassembled WGS sequence"/>
</dbReference>
<feature type="compositionally biased region" description="Basic and acidic residues" evidence="9">
    <location>
        <begin position="1"/>
        <end position="24"/>
    </location>
</feature>
<comment type="caution">
    <text evidence="11">The sequence shown here is derived from an EMBL/GenBank/DDBJ whole genome shotgun (WGS) entry which is preliminary data.</text>
</comment>
<evidence type="ECO:0000256" key="5">
    <source>
        <dbReference type="ARBA" id="ARBA00022989"/>
    </source>
</evidence>
<keyword evidence="4 8" id="KW-0812">Transmembrane</keyword>
<keyword evidence="5 8" id="KW-1133">Transmembrane helix</keyword>
<feature type="compositionally biased region" description="Acidic residues" evidence="9">
    <location>
        <begin position="349"/>
        <end position="360"/>
    </location>
</feature>
<feature type="compositionally biased region" description="Basic and acidic residues" evidence="9">
    <location>
        <begin position="44"/>
        <end position="80"/>
    </location>
</feature>
<dbReference type="InterPro" id="IPR034746">
    <property type="entry name" value="POTRA"/>
</dbReference>
<feature type="region of interest" description="Disordered" evidence="9">
    <location>
        <begin position="1"/>
        <end position="88"/>
    </location>
</feature>
<evidence type="ECO:0000256" key="3">
    <source>
        <dbReference type="ARBA" id="ARBA00022618"/>
    </source>
</evidence>
<reference evidence="11 12" key="1">
    <citation type="journal article" date="2023" name="Int. J. Syst. Evol. Microbiol.">
        <title>Streptococcus sciuri sp. nov., Staphylococcus marylandisciuri sp. nov. and Staphylococcus americanisciuri sp. nov., isolated from faeces of eastern grey squirrel (Sciurus carolinensis).</title>
        <authorList>
            <person name="Volokhov D.V."/>
            <person name="Zagorodnyaya T.A."/>
            <person name="Furtak V.A."/>
            <person name="Nattanmai G."/>
            <person name="Randall L."/>
            <person name="Jose S."/>
            <person name="Gao Y."/>
            <person name="Eisenberg T."/>
            <person name="Delmonte P."/>
            <person name="Blom J."/>
            <person name="Mitchell K.K."/>
        </authorList>
    </citation>
    <scope>NUCLEOTIDE SEQUENCE [LARGE SCALE GENOMIC DNA]</scope>
    <source>
        <strain evidence="11 12">SQ9-PEA</strain>
    </source>
</reference>
<dbReference type="EMBL" id="JANUXX010000007">
    <property type="protein sequence ID" value="MCS4488570.1"/>
    <property type="molecule type" value="Genomic_DNA"/>
</dbReference>
<dbReference type="Gene3D" id="3.40.50.10960">
    <property type="match status" value="1"/>
</dbReference>
<dbReference type="InterPro" id="IPR050487">
    <property type="entry name" value="FtsQ_DivIB"/>
</dbReference>
<keyword evidence="12" id="KW-1185">Reference proteome</keyword>
<evidence type="ECO:0000259" key="10">
    <source>
        <dbReference type="PROSITE" id="PS51779"/>
    </source>
</evidence>
<accession>A0ABT2F854</accession>
<dbReference type="Pfam" id="PF08478">
    <property type="entry name" value="POTRA_1"/>
    <property type="match status" value="1"/>
</dbReference>